<dbReference type="SUPFAM" id="SSF54001">
    <property type="entry name" value="Cysteine proteinases"/>
    <property type="match status" value="1"/>
</dbReference>
<dbReference type="Pfam" id="PF01841">
    <property type="entry name" value="Transglut_core"/>
    <property type="match status" value="1"/>
</dbReference>
<dbReference type="Proteomes" id="UP001236014">
    <property type="component" value="Chromosome"/>
</dbReference>
<dbReference type="EMBL" id="CP127294">
    <property type="protein sequence ID" value="WIX78308.1"/>
    <property type="molecule type" value="Genomic_DNA"/>
</dbReference>
<dbReference type="InterPro" id="IPR038765">
    <property type="entry name" value="Papain-like_cys_pep_sf"/>
</dbReference>
<dbReference type="InterPro" id="IPR002931">
    <property type="entry name" value="Transglutaminase-like"/>
</dbReference>
<dbReference type="Gene3D" id="3.10.620.30">
    <property type="match status" value="1"/>
</dbReference>
<dbReference type="SMART" id="SM00460">
    <property type="entry name" value="TGc"/>
    <property type="match status" value="1"/>
</dbReference>
<proteinExistence type="predicted"/>
<evidence type="ECO:0000313" key="3">
    <source>
        <dbReference type="Proteomes" id="UP001236014"/>
    </source>
</evidence>
<name>A0A9Y2MUZ7_9PSEU</name>
<evidence type="ECO:0000259" key="1">
    <source>
        <dbReference type="SMART" id="SM00460"/>
    </source>
</evidence>
<accession>A0A9Y2MUZ7</accession>
<keyword evidence="3" id="KW-1185">Reference proteome</keyword>
<feature type="domain" description="Transglutaminase-like" evidence="1">
    <location>
        <begin position="141"/>
        <end position="201"/>
    </location>
</feature>
<reference evidence="2 3" key="1">
    <citation type="submission" date="2023-06" db="EMBL/GenBank/DDBJ databases">
        <authorList>
            <person name="Oyuntsetseg B."/>
            <person name="Kim S.B."/>
        </authorList>
    </citation>
    <scope>NUCLEOTIDE SEQUENCE [LARGE SCALE GENOMIC DNA]</scope>
    <source>
        <strain evidence="2 3">2-15</strain>
    </source>
</reference>
<dbReference type="PANTHER" id="PTHR33490:SF12">
    <property type="entry name" value="BLL5557 PROTEIN"/>
    <property type="match status" value="1"/>
</dbReference>
<dbReference type="KEGG" id="acab:QRX50_44230"/>
<dbReference type="AlphaFoldDB" id="A0A9Y2MUZ7"/>
<evidence type="ECO:0000313" key="2">
    <source>
        <dbReference type="EMBL" id="WIX78308.1"/>
    </source>
</evidence>
<sequence>MAQRVTVDVEFGVRVTKPGLAAIAVAAVHADTDELTVSAAGAPRSAELDHGTRAEMYDLPAGEHRVTYHGERTLCRAAAEPVTLADLARYTRPSRFCPSDRMAALKPGHDDRTRVRAIADHVHDRLDYVPATPEGRDAATTLKGGEGACRDFAHACIALCRAAGIPARFTTVYAPGLKPMDFHAVFEAGVGGRWLVFDATRLAPRPVMLRIATGRDAADTGFLTPLGCELDFLGATVFATTDAAPPPDDHDKPVVLA</sequence>
<protein>
    <submittedName>
        <fullName evidence="2">Transglutaminase domain-containing protein</fullName>
    </submittedName>
</protein>
<organism evidence="2 3">
    <name type="scientific">Amycolatopsis carbonis</name>
    <dbReference type="NCBI Taxonomy" id="715471"/>
    <lineage>
        <taxon>Bacteria</taxon>
        <taxon>Bacillati</taxon>
        <taxon>Actinomycetota</taxon>
        <taxon>Actinomycetes</taxon>
        <taxon>Pseudonocardiales</taxon>
        <taxon>Pseudonocardiaceae</taxon>
        <taxon>Amycolatopsis</taxon>
    </lineage>
</organism>
<gene>
    <name evidence="2" type="ORF">QRX50_44230</name>
</gene>
<dbReference type="RefSeq" id="WP_285969029.1">
    <property type="nucleotide sequence ID" value="NZ_CP127294.1"/>
</dbReference>
<dbReference type="PANTHER" id="PTHR33490">
    <property type="entry name" value="BLR5614 PROTEIN-RELATED"/>
    <property type="match status" value="1"/>
</dbReference>